<evidence type="ECO:0000313" key="2">
    <source>
        <dbReference type="Proteomes" id="UP000762676"/>
    </source>
</evidence>
<proteinExistence type="predicted"/>
<keyword evidence="2" id="KW-1185">Reference proteome</keyword>
<evidence type="ECO:0000313" key="1">
    <source>
        <dbReference type="EMBL" id="GFR89940.1"/>
    </source>
</evidence>
<reference evidence="1 2" key="1">
    <citation type="journal article" date="2021" name="Elife">
        <title>Chloroplast acquisition without the gene transfer in kleptoplastic sea slugs, Plakobranchus ocellatus.</title>
        <authorList>
            <person name="Maeda T."/>
            <person name="Takahashi S."/>
            <person name="Yoshida T."/>
            <person name="Shimamura S."/>
            <person name="Takaki Y."/>
            <person name="Nagai Y."/>
            <person name="Toyoda A."/>
            <person name="Suzuki Y."/>
            <person name="Arimoto A."/>
            <person name="Ishii H."/>
            <person name="Satoh N."/>
            <person name="Nishiyama T."/>
            <person name="Hasebe M."/>
            <person name="Maruyama T."/>
            <person name="Minagawa J."/>
            <person name="Obokata J."/>
            <person name="Shigenobu S."/>
        </authorList>
    </citation>
    <scope>NUCLEOTIDE SEQUENCE [LARGE SCALE GENOMIC DNA]</scope>
</reference>
<accession>A0AAV4GZ69</accession>
<sequence>MSWSAAMREEALQYNTRNLSGNSTIARTLEERARIILNSSPEPSHEIVVERLKMDMAEKERVGLTFNRTVTESMADRWHDLECLNAQFLQDVVNMEEQIKDDITKCEREMETFIANRAQVLTLTSSHEQMAGLAMHINFFKKVLESKIASLRSTFQFLQKCTESMGFNHPTQIIDRYESLRLIFDVRHNSSKEEMHVF</sequence>
<name>A0AAV4GZ69_9GAST</name>
<comment type="caution">
    <text evidence="1">The sequence shown here is derived from an EMBL/GenBank/DDBJ whole genome shotgun (WGS) entry which is preliminary data.</text>
</comment>
<dbReference type="AlphaFoldDB" id="A0AAV4GZ69"/>
<gene>
    <name evidence="1" type="ORF">ElyMa_006137400</name>
</gene>
<dbReference type="EMBL" id="BMAT01012322">
    <property type="protein sequence ID" value="GFR89940.1"/>
    <property type="molecule type" value="Genomic_DNA"/>
</dbReference>
<organism evidence="1 2">
    <name type="scientific">Elysia marginata</name>
    <dbReference type="NCBI Taxonomy" id="1093978"/>
    <lineage>
        <taxon>Eukaryota</taxon>
        <taxon>Metazoa</taxon>
        <taxon>Spiralia</taxon>
        <taxon>Lophotrochozoa</taxon>
        <taxon>Mollusca</taxon>
        <taxon>Gastropoda</taxon>
        <taxon>Heterobranchia</taxon>
        <taxon>Euthyneura</taxon>
        <taxon>Panpulmonata</taxon>
        <taxon>Sacoglossa</taxon>
        <taxon>Placobranchoidea</taxon>
        <taxon>Plakobranchidae</taxon>
        <taxon>Elysia</taxon>
    </lineage>
</organism>
<protein>
    <submittedName>
        <fullName evidence="1">Uncharacterized protein</fullName>
    </submittedName>
</protein>
<dbReference type="Proteomes" id="UP000762676">
    <property type="component" value="Unassembled WGS sequence"/>
</dbReference>